<gene>
    <name evidence="5" type="ORF">GMARGA_LOCUS41426</name>
</gene>
<dbReference type="InterPro" id="IPR018201">
    <property type="entry name" value="Ketoacyl_synth_AS"/>
</dbReference>
<dbReference type="InterPro" id="IPR014031">
    <property type="entry name" value="Ketoacyl_synth_C"/>
</dbReference>
<keyword evidence="3" id="KW-0808">Transferase</keyword>
<dbReference type="PROSITE" id="PS00098">
    <property type="entry name" value="THIOLASE_1"/>
    <property type="match status" value="1"/>
</dbReference>
<dbReference type="EMBL" id="CAJVQB010114145">
    <property type="protein sequence ID" value="CAG8852605.1"/>
    <property type="molecule type" value="Genomic_DNA"/>
</dbReference>
<proteinExistence type="predicted"/>
<keyword evidence="2" id="KW-0597">Phosphoprotein</keyword>
<accession>A0ABN7XC52</accession>
<dbReference type="Proteomes" id="UP000789901">
    <property type="component" value="Unassembled WGS sequence"/>
</dbReference>
<dbReference type="CDD" id="cd00833">
    <property type="entry name" value="PKS"/>
    <property type="match status" value="1"/>
</dbReference>
<dbReference type="PANTHER" id="PTHR43775">
    <property type="entry name" value="FATTY ACID SYNTHASE"/>
    <property type="match status" value="1"/>
</dbReference>
<evidence type="ECO:0000313" key="5">
    <source>
        <dbReference type="EMBL" id="CAG8852605.1"/>
    </source>
</evidence>
<dbReference type="SUPFAM" id="SSF53901">
    <property type="entry name" value="Thiolase-like"/>
    <property type="match status" value="2"/>
</dbReference>
<keyword evidence="1" id="KW-0596">Phosphopantetheine</keyword>
<reference evidence="5 6" key="1">
    <citation type="submission" date="2021-06" db="EMBL/GenBank/DDBJ databases">
        <authorList>
            <person name="Kallberg Y."/>
            <person name="Tangrot J."/>
            <person name="Rosling A."/>
        </authorList>
    </citation>
    <scope>NUCLEOTIDE SEQUENCE [LARGE SCALE GENOMIC DNA]</scope>
    <source>
        <strain evidence="5 6">120-4 pot B 10/14</strain>
    </source>
</reference>
<dbReference type="InterPro" id="IPR020615">
    <property type="entry name" value="Thiolase_acyl_enz_int_AS"/>
</dbReference>
<dbReference type="PROSITE" id="PS00606">
    <property type="entry name" value="KS3_1"/>
    <property type="match status" value="1"/>
</dbReference>
<protein>
    <submittedName>
        <fullName evidence="5">16164_t:CDS:1</fullName>
    </submittedName>
</protein>
<dbReference type="PROSITE" id="PS52004">
    <property type="entry name" value="KS3_2"/>
    <property type="match status" value="1"/>
</dbReference>
<feature type="non-terminal residue" evidence="5">
    <location>
        <position position="1"/>
    </location>
</feature>
<dbReference type="Pfam" id="PF02801">
    <property type="entry name" value="Ketoacyl-synt_C"/>
    <property type="match status" value="1"/>
</dbReference>
<dbReference type="InterPro" id="IPR020841">
    <property type="entry name" value="PKS_Beta-ketoAc_synthase_dom"/>
</dbReference>
<dbReference type="Pfam" id="PF00109">
    <property type="entry name" value="ketoacyl-synt"/>
    <property type="match status" value="1"/>
</dbReference>
<dbReference type="Pfam" id="PF16197">
    <property type="entry name" value="KAsynt_C_assoc"/>
    <property type="match status" value="1"/>
</dbReference>
<feature type="non-terminal residue" evidence="5">
    <location>
        <position position="373"/>
    </location>
</feature>
<sequence length="373" mass="40487">NYLSNNENDPAKEYNNEINTSSGSAATRIAYHLNLKGPALSLNSACSSSLTALKIAWNSIQCGDCDVAIVGAASIRLPQSGYIAQPGLIFSAKGMCRPFDHNSDGTIIGNSVSVIILKRLSDAISDQNPISAIIKSIEINNDGNNKIGYTAPSVDGQYNVIKKAIQSADLLPTDISFIEAHGTATKLGDPIEIKALTKVFNELSSTTEKHCAISSVKSNIGHCNIAAGFAGLIKTVKALENHVIPPMAKGYFEKANPLINLSSSPFYITSELQNFNNKKTMYAGVSSFGIGGTNGHCILAEYNKKSSDFKDEMLSITENTKNTENIRVILPFSAKSINSLNYIKKQFKNYFKNYDLTKQNMYNLCNIARTLQM</sequence>
<dbReference type="InterPro" id="IPR032821">
    <property type="entry name" value="PKS_assoc"/>
</dbReference>
<organism evidence="5 6">
    <name type="scientific">Gigaspora margarita</name>
    <dbReference type="NCBI Taxonomy" id="4874"/>
    <lineage>
        <taxon>Eukaryota</taxon>
        <taxon>Fungi</taxon>
        <taxon>Fungi incertae sedis</taxon>
        <taxon>Mucoromycota</taxon>
        <taxon>Glomeromycotina</taxon>
        <taxon>Glomeromycetes</taxon>
        <taxon>Diversisporales</taxon>
        <taxon>Gigasporaceae</taxon>
        <taxon>Gigaspora</taxon>
    </lineage>
</organism>
<dbReference type="PANTHER" id="PTHR43775:SF37">
    <property type="entry name" value="SI:DKEY-61P9.11"/>
    <property type="match status" value="1"/>
</dbReference>
<dbReference type="SMART" id="SM00825">
    <property type="entry name" value="PKS_KS"/>
    <property type="match status" value="1"/>
</dbReference>
<comment type="caution">
    <text evidence="5">The sequence shown here is derived from an EMBL/GenBank/DDBJ whole genome shotgun (WGS) entry which is preliminary data.</text>
</comment>
<dbReference type="InterPro" id="IPR050091">
    <property type="entry name" value="PKS_NRPS_Biosynth_Enz"/>
</dbReference>
<evidence type="ECO:0000259" key="4">
    <source>
        <dbReference type="PROSITE" id="PS52004"/>
    </source>
</evidence>
<dbReference type="InterPro" id="IPR014030">
    <property type="entry name" value="Ketoacyl_synth_N"/>
</dbReference>
<dbReference type="InterPro" id="IPR016039">
    <property type="entry name" value="Thiolase-like"/>
</dbReference>
<name>A0ABN7XC52_GIGMA</name>
<evidence type="ECO:0000256" key="1">
    <source>
        <dbReference type="ARBA" id="ARBA00022450"/>
    </source>
</evidence>
<evidence type="ECO:0000256" key="2">
    <source>
        <dbReference type="ARBA" id="ARBA00022553"/>
    </source>
</evidence>
<feature type="domain" description="Ketosynthase family 3 (KS3)" evidence="4">
    <location>
        <begin position="1"/>
        <end position="301"/>
    </location>
</feature>
<keyword evidence="6" id="KW-1185">Reference proteome</keyword>
<evidence type="ECO:0000313" key="6">
    <source>
        <dbReference type="Proteomes" id="UP000789901"/>
    </source>
</evidence>
<evidence type="ECO:0000256" key="3">
    <source>
        <dbReference type="ARBA" id="ARBA00022679"/>
    </source>
</evidence>
<dbReference type="Gene3D" id="3.40.47.10">
    <property type="match status" value="1"/>
</dbReference>